<organism evidence="2 3">
    <name type="scientific">Hansschlegelia plantiphila</name>
    <dbReference type="NCBI Taxonomy" id="374655"/>
    <lineage>
        <taxon>Bacteria</taxon>
        <taxon>Pseudomonadati</taxon>
        <taxon>Pseudomonadota</taxon>
        <taxon>Alphaproteobacteria</taxon>
        <taxon>Hyphomicrobiales</taxon>
        <taxon>Methylopilaceae</taxon>
        <taxon>Hansschlegelia</taxon>
    </lineage>
</organism>
<evidence type="ECO:0000313" key="3">
    <source>
        <dbReference type="Proteomes" id="UP001143372"/>
    </source>
</evidence>
<dbReference type="SUPFAM" id="SSF52540">
    <property type="entry name" value="P-loop containing nucleoside triphosphate hydrolases"/>
    <property type="match status" value="1"/>
</dbReference>
<dbReference type="AlphaFoldDB" id="A0A9W6MV22"/>
<evidence type="ECO:0000256" key="1">
    <source>
        <dbReference type="SAM" id="MobiDB-lite"/>
    </source>
</evidence>
<name>A0A9W6MV22_9HYPH</name>
<reference evidence="2" key="1">
    <citation type="journal article" date="2014" name="Int. J. Syst. Evol. Microbiol.">
        <title>Complete genome sequence of Corynebacterium casei LMG S-19264T (=DSM 44701T), isolated from a smear-ripened cheese.</title>
        <authorList>
            <consortium name="US DOE Joint Genome Institute (JGI-PGF)"/>
            <person name="Walter F."/>
            <person name="Albersmeier A."/>
            <person name="Kalinowski J."/>
            <person name="Ruckert C."/>
        </authorList>
    </citation>
    <scope>NUCLEOTIDE SEQUENCE</scope>
    <source>
        <strain evidence="2">VKM B-2347</strain>
    </source>
</reference>
<keyword evidence="3" id="KW-1185">Reference proteome</keyword>
<dbReference type="PIRSF" id="PIRSF034285">
    <property type="entry name" value="UCP034285"/>
    <property type="match status" value="1"/>
</dbReference>
<proteinExistence type="predicted"/>
<dbReference type="Gene3D" id="3.40.50.300">
    <property type="entry name" value="P-loop containing nucleotide triphosphate hydrolases"/>
    <property type="match status" value="1"/>
</dbReference>
<sequence>MSAAAETLAALRTAVARIEGHVEDGLGETARIAFGVPDIDAALGGGLRRGALHAVSGASAAGSAAATGFAVALAARAALKGRAVLWIRQDMAGRENGEPWPVGLAELGLDPARLVMVRAADEGAVLKASEAALACRGLSVALIEPFGRLAAFDRVAVRRLSLAAGQSGVTGLIVRAGAPSLAVPVGFSAAETRWRVKPVASGAGEDWGRPRFAAELVRNRRGDLGRWTLGWSGDERSFSLLDRGRFLAAPEDERAADSRDRAAQPFDRPDQAAGGGRRLPLRRAG</sequence>
<gene>
    <name evidence="2" type="ORF">GCM10008179_16420</name>
</gene>
<dbReference type="EMBL" id="BSFI01000007">
    <property type="protein sequence ID" value="GLK68004.1"/>
    <property type="molecule type" value="Genomic_DNA"/>
</dbReference>
<dbReference type="Proteomes" id="UP001143372">
    <property type="component" value="Unassembled WGS sequence"/>
</dbReference>
<comment type="caution">
    <text evidence="2">The sequence shown here is derived from an EMBL/GenBank/DDBJ whole genome shotgun (WGS) entry which is preliminary data.</text>
</comment>
<feature type="region of interest" description="Disordered" evidence="1">
    <location>
        <begin position="251"/>
        <end position="285"/>
    </location>
</feature>
<protein>
    <recommendedName>
        <fullName evidence="4">Protein ImuA</fullName>
    </recommendedName>
</protein>
<dbReference type="InterPro" id="IPR017026">
    <property type="entry name" value="ImuA"/>
</dbReference>
<feature type="compositionally biased region" description="Basic and acidic residues" evidence="1">
    <location>
        <begin position="251"/>
        <end position="270"/>
    </location>
</feature>
<evidence type="ECO:0008006" key="4">
    <source>
        <dbReference type="Google" id="ProtNLM"/>
    </source>
</evidence>
<dbReference type="RefSeq" id="WP_271168238.1">
    <property type="nucleotide sequence ID" value="NZ_BSFI01000007.1"/>
</dbReference>
<accession>A0A9W6MV22</accession>
<evidence type="ECO:0000313" key="2">
    <source>
        <dbReference type="EMBL" id="GLK68004.1"/>
    </source>
</evidence>
<reference evidence="2" key="2">
    <citation type="submission" date="2023-01" db="EMBL/GenBank/DDBJ databases">
        <authorList>
            <person name="Sun Q."/>
            <person name="Evtushenko L."/>
        </authorList>
    </citation>
    <scope>NUCLEOTIDE SEQUENCE</scope>
    <source>
        <strain evidence="2">VKM B-2347</strain>
    </source>
</reference>
<dbReference type="InterPro" id="IPR027417">
    <property type="entry name" value="P-loop_NTPase"/>
</dbReference>